<dbReference type="GO" id="GO:0005634">
    <property type="term" value="C:nucleus"/>
    <property type="evidence" value="ECO:0007669"/>
    <property type="project" value="UniProtKB-SubCell"/>
</dbReference>
<comment type="subcellular location">
    <subcellularLocation>
        <location evidence="1">Nucleus</location>
    </subcellularLocation>
</comment>
<dbReference type="FunFam" id="3.30.50.10:FF:000006">
    <property type="entry name" value="Nuclear receptor subfamily 5 group A member"/>
    <property type="match status" value="1"/>
</dbReference>
<keyword evidence="13" id="KW-1185">Reference proteome</keyword>
<feature type="domain" description="NR LBD" evidence="12">
    <location>
        <begin position="376"/>
        <end position="599"/>
    </location>
</feature>
<dbReference type="GO" id="GO:0008270">
    <property type="term" value="F:zinc ion binding"/>
    <property type="evidence" value="ECO:0007669"/>
    <property type="project" value="UniProtKB-KW"/>
</dbReference>
<evidence type="ECO:0000256" key="7">
    <source>
        <dbReference type="ARBA" id="ARBA00023163"/>
    </source>
</evidence>
<dbReference type="PROSITE" id="PS51843">
    <property type="entry name" value="NR_LBD"/>
    <property type="match status" value="1"/>
</dbReference>
<dbReference type="GO" id="GO:0035259">
    <property type="term" value="F:nuclear glucocorticoid receptor binding"/>
    <property type="evidence" value="ECO:0007669"/>
    <property type="project" value="TreeGrafter"/>
</dbReference>
<feature type="region of interest" description="Disordered" evidence="10">
    <location>
        <begin position="109"/>
        <end position="134"/>
    </location>
</feature>
<feature type="compositionally biased region" description="Polar residues" evidence="10">
    <location>
        <begin position="600"/>
        <end position="618"/>
    </location>
</feature>
<dbReference type="GO" id="GO:0071376">
    <property type="term" value="P:cellular response to corticotropin-releasing hormone stimulus"/>
    <property type="evidence" value="ECO:0007669"/>
    <property type="project" value="TreeGrafter"/>
</dbReference>
<name>A0A7I4YG74_HAECO</name>
<keyword evidence="7" id="KW-0804">Transcription</keyword>
<evidence type="ECO:0000259" key="12">
    <source>
        <dbReference type="PROSITE" id="PS51843"/>
    </source>
</evidence>
<feature type="compositionally biased region" description="Low complexity" evidence="10">
    <location>
        <begin position="31"/>
        <end position="47"/>
    </location>
</feature>
<dbReference type="InterPro" id="IPR001628">
    <property type="entry name" value="Znf_hrmn_rcpt"/>
</dbReference>
<keyword evidence="2" id="KW-0479">Metal-binding</keyword>
<dbReference type="InterPro" id="IPR013088">
    <property type="entry name" value="Znf_NHR/GATA"/>
</dbReference>
<dbReference type="PRINTS" id="PR00047">
    <property type="entry name" value="STROIDFINGER"/>
</dbReference>
<feature type="region of interest" description="Disordered" evidence="10">
    <location>
        <begin position="354"/>
        <end position="376"/>
    </location>
</feature>
<dbReference type="SUPFAM" id="SSF48508">
    <property type="entry name" value="Nuclear receptor ligand-binding domain"/>
    <property type="match status" value="1"/>
</dbReference>
<keyword evidence="4" id="KW-0862">Zinc</keyword>
<accession>A0A7I4YG74</accession>
<feature type="compositionally biased region" description="Low complexity" evidence="10">
    <location>
        <begin position="179"/>
        <end position="191"/>
    </location>
</feature>
<sequence length="626" mass="69307">MSACNADQYTVEWCYRSEWQKKSSYEHHSSSETSPYNINYDSSYSSSEETDFYEIMEGGGDQQDYMAAGPSGLQSSSHGPRHPSESRKASAEIDEDVELNTLFQRIQEQSSSGAGFHETTRHESSSSSSRGVSGMDLNTELQIKTEPYNPLAPSPAFLHPSIMGLNPLQCDFMPPQPGPFGQQPNPFAPQALFYGQQPQFSQAAADSRRGSHGTTSSSSAGSHTGTPSPHHGPQPPPPSPATAYHLFRFGNCMLPQTFDFPTASTATTASMEEDSEKVCAVCGDRAVCFHYGARTCEGCKGFFKRTVQKASKYACAGNRNCPIEKRYRSRCQACRFQKCLSVGMVKEIVRHGSLSGRRGRLSSKTKSHRGDEQPSPPLPLLALIVRAHDAYKTTPTPVRYASMTSEHVVSLLEKEYHAIQLFVSSMPHIDELAETDIPKLLSRTVFPIMAVRHCYRMSEPEVVFECGSRVPLPSLPPPFIPFFRRVAEKAPGFKTVVDWEPQSYCALQAMQFFSGNTDSNLLELHSKAAADHVQSKVVNALKDHCSTAQPNKLARIVEQVYAFDEFHMLGAEMIECCLVHHISLPPHLVRVTEVPRTPLRSTDTVQPQQPLLHPSTSHFAPLTHAY</sequence>
<dbReference type="GO" id="GO:0000978">
    <property type="term" value="F:RNA polymerase II cis-regulatory region sequence-specific DNA binding"/>
    <property type="evidence" value="ECO:0007669"/>
    <property type="project" value="TreeGrafter"/>
</dbReference>
<dbReference type="Proteomes" id="UP000025227">
    <property type="component" value="Unplaced"/>
</dbReference>
<dbReference type="PRINTS" id="PR01284">
    <property type="entry name" value="NUCLEARECPTR"/>
</dbReference>
<evidence type="ECO:0000256" key="9">
    <source>
        <dbReference type="ARBA" id="ARBA00023242"/>
    </source>
</evidence>
<dbReference type="WBParaSite" id="HCON_00089340-00001">
    <property type="protein sequence ID" value="HCON_00089340-00001"/>
    <property type="gene ID" value="HCON_00089340"/>
</dbReference>
<evidence type="ECO:0000259" key="11">
    <source>
        <dbReference type="PROSITE" id="PS51030"/>
    </source>
</evidence>
<feature type="domain" description="Nuclear receptor" evidence="11">
    <location>
        <begin position="276"/>
        <end position="351"/>
    </location>
</feature>
<proteinExistence type="predicted"/>
<evidence type="ECO:0000256" key="5">
    <source>
        <dbReference type="ARBA" id="ARBA00023015"/>
    </source>
</evidence>
<dbReference type="GO" id="GO:0004879">
    <property type="term" value="F:nuclear receptor activity"/>
    <property type="evidence" value="ECO:0007669"/>
    <property type="project" value="InterPro"/>
</dbReference>
<dbReference type="PANTHER" id="PTHR24085:SF4">
    <property type="entry name" value="NUCLEAR HORMONE RECEPTOR HR38-RELATED"/>
    <property type="match status" value="1"/>
</dbReference>
<evidence type="ECO:0000256" key="1">
    <source>
        <dbReference type="ARBA" id="ARBA00004123"/>
    </source>
</evidence>
<keyword evidence="5" id="KW-0805">Transcription regulation</keyword>
<dbReference type="InterPro" id="IPR035500">
    <property type="entry name" value="NHR-like_dom_sf"/>
</dbReference>
<dbReference type="SUPFAM" id="SSF57716">
    <property type="entry name" value="Glucocorticoid receptor-like (DNA-binding domain)"/>
    <property type="match status" value="1"/>
</dbReference>
<feature type="compositionally biased region" description="Low complexity" evidence="10">
    <location>
        <begin position="212"/>
        <end position="229"/>
    </location>
</feature>
<protein>
    <submittedName>
        <fullName evidence="14">Nuclear receptor domain-containing protein</fullName>
    </submittedName>
</protein>
<dbReference type="CDD" id="cd06969">
    <property type="entry name" value="NR_DBD_NGFI-B"/>
    <property type="match status" value="1"/>
</dbReference>
<evidence type="ECO:0000256" key="4">
    <source>
        <dbReference type="ARBA" id="ARBA00022833"/>
    </source>
</evidence>
<dbReference type="InterPro" id="IPR003070">
    <property type="entry name" value="NR4A1-3"/>
</dbReference>
<keyword evidence="9" id="KW-0539">Nucleus</keyword>
<reference evidence="14" key="1">
    <citation type="submission" date="2020-12" db="UniProtKB">
        <authorList>
            <consortium name="WormBaseParasite"/>
        </authorList>
    </citation>
    <scope>IDENTIFICATION</scope>
    <source>
        <strain evidence="14">MHco3</strain>
    </source>
</reference>
<dbReference type="Pfam" id="PF00105">
    <property type="entry name" value="zf-C4"/>
    <property type="match status" value="1"/>
</dbReference>
<evidence type="ECO:0000256" key="6">
    <source>
        <dbReference type="ARBA" id="ARBA00023125"/>
    </source>
</evidence>
<feature type="compositionally biased region" description="Basic and acidic residues" evidence="10">
    <location>
        <begin position="82"/>
        <end position="91"/>
    </location>
</feature>
<keyword evidence="6" id="KW-0238">DNA-binding</keyword>
<dbReference type="OrthoDB" id="5952118at2759"/>
<dbReference type="AlphaFoldDB" id="A0A7I4YG74"/>
<dbReference type="Gene3D" id="3.30.50.10">
    <property type="entry name" value="Erythroid Transcription Factor GATA-1, subunit A"/>
    <property type="match status" value="1"/>
</dbReference>
<dbReference type="PANTHER" id="PTHR24085">
    <property type="entry name" value="NUCLEAR HORMONE RECEPTOR"/>
    <property type="match status" value="1"/>
</dbReference>
<evidence type="ECO:0000256" key="3">
    <source>
        <dbReference type="ARBA" id="ARBA00022771"/>
    </source>
</evidence>
<dbReference type="PROSITE" id="PS51030">
    <property type="entry name" value="NUCLEAR_REC_DBD_2"/>
    <property type="match status" value="1"/>
</dbReference>
<keyword evidence="3" id="KW-0863">Zinc-finger</keyword>
<dbReference type="OMA" id="MCAVCND"/>
<feature type="compositionally biased region" description="Basic residues" evidence="10">
    <location>
        <begin position="357"/>
        <end position="367"/>
    </location>
</feature>
<dbReference type="Gene3D" id="1.10.565.10">
    <property type="entry name" value="Retinoid X Receptor"/>
    <property type="match status" value="1"/>
</dbReference>
<keyword evidence="8" id="KW-0675">Receptor</keyword>
<feature type="region of interest" description="Disordered" evidence="10">
    <location>
        <begin position="600"/>
        <end position="626"/>
    </location>
</feature>
<dbReference type="InterPro" id="IPR000536">
    <property type="entry name" value="Nucl_hrmn_rcpt_lig-bd"/>
</dbReference>
<evidence type="ECO:0000256" key="10">
    <source>
        <dbReference type="SAM" id="MobiDB-lite"/>
    </source>
</evidence>
<evidence type="ECO:0000313" key="14">
    <source>
        <dbReference type="WBParaSite" id="HCON_00089340-00001"/>
    </source>
</evidence>
<organism evidence="13 14">
    <name type="scientific">Haemonchus contortus</name>
    <name type="common">Barber pole worm</name>
    <dbReference type="NCBI Taxonomy" id="6289"/>
    <lineage>
        <taxon>Eukaryota</taxon>
        <taxon>Metazoa</taxon>
        <taxon>Ecdysozoa</taxon>
        <taxon>Nematoda</taxon>
        <taxon>Chromadorea</taxon>
        <taxon>Rhabditida</taxon>
        <taxon>Rhabditina</taxon>
        <taxon>Rhabditomorpha</taxon>
        <taxon>Strongyloidea</taxon>
        <taxon>Trichostrongylidae</taxon>
        <taxon>Haemonchus</taxon>
    </lineage>
</organism>
<evidence type="ECO:0000313" key="13">
    <source>
        <dbReference type="Proteomes" id="UP000025227"/>
    </source>
</evidence>
<dbReference type="GO" id="GO:0005667">
    <property type="term" value="C:transcription regulator complex"/>
    <property type="evidence" value="ECO:0007669"/>
    <property type="project" value="TreeGrafter"/>
</dbReference>
<feature type="compositionally biased region" description="Pro residues" evidence="10">
    <location>
        <begin position="230"/>
        <end position="240"/>
    </location>
</feature>
<feature type="region of interest" description="Disordered" evidence="10">
    <location>
        <begin position="24"/>
        <end position="92"/>
    </location>
</feature>
<evidence type="ECO:0000256" key="8">
    <source>
        <dbReference type="ARBA" id="ARBA00023170"/>
    </source>
</evidence>
<dbReference type="SMART" id="SM00399">
    <property type="entry name" value="ZnF_C4"/>
    <property type="match status" value="1"/>
</dbReference>
<feature type="region of interest" description="Disordered" evidence="10">
    <location>
        <begin position="169"/>
        <end position="240"/>
    </location>
</feature>
<dbReference type="PROSITE" id="PS00031">
    <property type="entry name" value="NUCLEAR_REC_DBD_1"/>
    <property type="match status" value="1"/>
</dbReference>
<evidence type="ECO:0000256" key="2">
    <source>
        <dbReference type="ARBA" id="ARBA00022723"/>
    </source>
</evidence>